<dbReference type="EMBL" id="HE573026">
    <property type="protein sequence ID" value="CCC52371.1"/>
    <property type="molecule type" value="Genomic_DNA"/>
</dbReference>
<protein>
    <submittedName>
        <fullName evidence="2">SH3 domain protein, conserved</fullName>
    </submittedName>
</protein>
<dbReference type="AlphaFoldDB" id="G0U4K7"/>
<feature type="compositionally biased region" description="Acidic residues" evidence="1">
    <location>
        <begin position="298"/>
        <end position="307"/>
    </location>
</feature>
<evidence type="ECO:0000313" key="2">
    <source>
        <dbReference type="EMBL" id="CCC52371.1"/>
    </source>
</evidence>
<name>G0U4K7_TRYVY</name>
<proteinExistence type="predicted"/>
<dbReference type="VEuPathDB" id="TriTrypDB:TvY486_1014140"/>
<sequence length="316" mass="33441">MYGGYGAGLMGGGLSSMYGGYGGSLMGGGLPSMYGGYGAGLMGGGLSSMYGGYGSSLMGGGLPSMYGGYGSSLLNRNGSVTMSGMTGIAGASGSVAEGSNGAVGLPGDQGGGSLLPPQGDQGQLGRVGDIPGTESRKQRRERRRQEREAAEKHLQQKKQFAIRSTIEVVGQVLQIVMQVMRSGLELLSVGFGTYYSIRALKVLVKTQEDTASRNTSRLVTRSPSYEVQSKISGTGCSRWKPLTVALILFVLMEFFYRKLNRRHQRISAATLSKADDDALLSDSEEAESRRSLSLTEEYSSDDCSEDSVECRSGRDE</sequence>
<feature type="compositionally biased region" description="Basic and acidic residues" evidence="1">
    <location>
        <begin position="143"/>
        <end position="153"/>
    </location>
</feature>
<evidence type="ECO:0000256" key="1">
    <source>
        <dbReference type="SAM" id="MobiDB-lite"/>
    </source>
</evidence>
<feature type="region of interest" description="Disordered" evidence="1">
    <location>
        <begin position="99"/>
        <end position="153"/>
    </location>
</feature>
<accession>G0U4K7</accession>
<gene>
    <name evidence="2" type="ORF">TVY486_1014140</name>
</gene>
<organism evidence="2">
    <name type="scientific">Trypanosoma vivax (strain Y486)</name>
    <dbReference type="NCBI Taxonomy" id="1055687"/>
    <lineage>
        <taxon>Eukaryota</taxon>
        <taxon>Discoba</taxon>
        <taxon>Euglenozoa</taxon>
        <taxon>Kinetoplastea</taxon>
        <taxon>Metakinetoplastina</taxon>
        <taxon>Trypanosomatida</taxon>
        <taxon>Trypanosomatidae</taxon>
        <taxon>Trypanosoma</taxon>
        <taxon>Duttonella</taxon>
    </lineage>
</organism>
<reference evidence="2" key="1">
    <citation type="journal article" date="2012" name="Proc. Natl. Acad. Sci. U.S.A.">
        <title>Antigenic diversity is generated by distinct evolutionary mechanisms in African trypanosome species.</title>
        <authorList>
            <person name="Jackson A.P."/>
            <person name="Berry A."/>
            <person name="Aslett M."/>
            <person name="Allison H.C."/>
            <person name="Burton P."/>
            <person name="Vavrova-Anderson J."/>
            <person name="Brown R."/>
            <person name="Browne H."/>
            <person name="Corton N."/>
            <person name="Hauser H."/>
            <person name="Gamble J."/>
            <person name="Gilderthorp R."/>
            <person name="Marcello L."/>
            <person name="McQuillan J."/>
            <person name="Otto T.D."/>
            <person name="Quail M.A."/>
            <person name="Sanders M.J."/>
            <person name="van Tonder A."/>
            <person name="Ginger M.L."/>
            <person name="Field M.C."/>
            <person name="Barry J.D."/>
            <person name="Hertz-Fowler C."/>
            <person name="Berriman M."/>
        </authorList>
    </citation>
    <scope>NUCLEOTIDE SEQUENCE</scope>
    <source>
        <strain evidence="2">Y486</strain>
    </source>
</reference>
<feature type="non-terminal residue" evidence="2">
    <location>
        <position position="316"/>
    </location>
</feature>
<feature type="region of interest" description="Disordered" evidence="1">
    <location>
        <begin position="275"/>
        <end position="316"/>
    </location>
</feature>